<dbReference type="HOGENOM" id="CLU_002639_7_0_1"/>
<dbReference type="GO" id="GO:0005524">
    <property type="term" value="F:ATP binding"/>
    <property type="evidence" value="ECO:0007669"/>
    <property type="project" value="InterPro"/>
</dbReference>
<dbReference type="GO" id="GO:0004672">
    <property type="term" value="F:protein kinase activity"/>
    <property type="evidence" value="ECO:0007669"/>
    <property type="project" value="InterPro"/>
</dbReference>
<dbReference type="Proteomes" id="UP000027238">
    <property type="component" value="Unassembled WGS sequence"/>
</dbReference>
<evidence type="ECO:0000259" key="1">
    <source>
        <dbReference type="PROSITE" id="PS50011"/>
    </source>
</evidence>
<protein>
    <submittedName>
        <fullName evidence="2">Putative heterokaryon incompatibility protein</fullName>
    </submittedName>
</protein>
<keyword evidence="3" id="KW-1185">Reference proteome</keyword>
<dbReference type="CDD" id="cd00180">
    <property type="entry name" value="PKc"/>
    <property type="match status" value="1"/>
</dbReference>
<dbReference type="InterPro" id="IPR010730">
    <property type="entry name" value="HET"/>
</dbReference>
<dbReference type="OMA" id="IHHAHIN"/>
<dbReference type="eggNOG" id="KOG0667">
    <property type="taxonomic scope" value="Eukaryota"/>
</dbReference>
<name>A0A066XF56_COLSU</name>
<dbReference type="PANTHER" id="PTHR33112">
    <property type="entry name" value="DOMAIN PROTEIN, PUTATIVE-RELATED"/>
    <property type="match status" value="1"/>
</dbReference>
<dbReference type="AlphaFoldDB" id="A0A066XF56"/>
<dbReference type="OrthoDB" id="5125733at2759"/>
<dbReference type="EMBL" id="JMSE01000791">
    <property type="protein sequence ID" value="KDN67572.1"/>
    <property type="molecule type" value="Genomic_DNA"/>
</dbReference>
<dbReference type="InterPro" id="IPR008271">
    <property type="entry name" value="Ser/Thr_kinase_AS"/>
</dbReference>
<gene>
    <name evidence="2" type="ORF">CSUB01_03626</name>
</gene>
<dbReference type="STRING" id="1173701.A0A066XF56"/>
<reference evidence="3" key="1">
    <citation type="journal article" date="2014" name="Genome Announc.">
        <title>Draft genome sequence of Colletotrichum sublineola, a destructive pathogen of cultivated sorghum.</title>
        <authorList>
            <person name="Baroncelli R."/>
            <person name="Sanz-Martin J.M."/>
            <person name="Rech G.E."/>
            <person name="Sukno S.A."/>
            <person name="Thon M.R."/>
        </authorList>
    </citation>
    <scope>NUCLEOTIDE SEQUENCE [LARGE SCALE GENOMIC DNA]</scope>
    <source>
        <strain evidence="3">TX430BB</strain>
    </source>
</reference>
<dbReference type="InterPro" id="IPR011009">
    <property type="entry name" value="Kinase-like_dom_sf"/>
</dbReference>
<proteinExistence type="predicted"/>
<comment type="caution">
    <text evidence="2">The sequence shown here is derived from an EMBL/GenBank/DDBJ whole genome shotgun (WGS) entry which is preliminary data.</text>
</comment>
<dbReference type="Pfam" id="PF00069">
    <property type="entry name" value="Pkinase"/>
    <property type="match status" value="1"/>
</dbReference>
<sequence>MVQQNCPGHGFLPVEFFKQKTGDRKVWHWKLTLHDPPIQYSLPVPRDWERNDRYAFDNYQWEFLSPVFGEGQPFRFQFHSQIVLPYLEVSKRAQSSGFFGEVYKVKIHHAHINVPELAGKVRNDSVEIALKKANENPELADFFDKEATNLTAYEHRDDRCLLFPWADGGNLYEFWDRYKGDRLLKENIKWVTHQLTGLFSALEELNNGNCRHGDLKPENILLFNDKDGKILQIADLGLAAFHAKGATTGFRRAANWQTLTPPGTSRYEPPEMDMDRETTMSVWGPRSRAYDIWSMGCVVLEMLMWLSYGLKKVDEFRAKTPYFWQKVGERYQIQSLAQEHIDKMSKKWPRGSICGDLLHFVETGLLVVKMPSDKHSSSRCRATAPQAHKQMRGIQKRYYDTTGDHGLAPERERYAYRSIKASLPPNEDNLEEFDGLVGIQRKATEERWEDSPSTPTLIKASQADIKHEEYVSIHLVMMWRYVNAAIVVLPRADTYAKDPTFPQEDKLAFLDFLNRIVKSNSRSSNSGYIAAIQHTMHVVAMTGKLPRRCRPGSRYVALSHCWGQLQEHERFCLYQKNHSQLEARIDFDRLPKTFRDAITVTRGLGIEYIWIDTLCIIQDDEDDWGTESSKMETVFSAAYCTLSAASAESSLEGFLAPRPPRPCVRLRTEDSRDLYVCPHIDDFHQDVELAKINRRGWVLQERALSRRSIYYSRNQVYWECGEGIRCETMGRLYNSKAAFLGDASFPRSALEYYRDGRQLLIQDLYERYSALAFTKASDRAVAILGLQERLARAFETQAAHGTFESYFARSILWRRDEQLAEMTPIAQPAGRRVPSWSWFSKGGRIQYMNLTFEKTEWMHDDFESPFARQPDNTLSGQSSKSVSSDTGSILRGLARRMEMGEEALASQVVFDMKNVREAKDFLAVQIGRDKDERDSPNIGKVHVLVICKSSSDPRGIKYERVGVASLLPEQVPDEGIWVDIH</sequence>
<organism evidence="2 3">
    <name type="scientific">Colletotrichum sublineola</name>
    <name type="common">Sorghum anthracnose fungus</name>
    <dbReference type="NCBI Taxonomy" id="1173701"/>
    <lineage>
        <taxon>Eukaryota</taxon>
        <taxon>Fungi</taxon>
        <taxon>Dikarya</taxon>
        <taxon>Ascomycota</taxon>
        <taxon>Pezizomycotina</taxon>
        <taxon>Sordariomycetes</taxon>
        <taxon>Hypocreomycetidae</taxon>
        <taxon>Glomerellales</taxon>
        <taxon>Glomerellaceae</taxon>
        <taxon>Colletotrichum</taxon>
        <taxon>Colletotrichum graminicola species complex</taxon>
    </lineage>
</organism>
<dbReference type="SMART" id="SM00220">
    <property type="entry name" value="S_TKc"/>
    <property type="match status" value="1"/>
</dbReference>
<accession>A0A066XF56</accession>
<feature type="domain" description="Protein kinase" evidence="1">
    <location>
        <begin position="88"/>
        <end position="391"/>
    </location>
</feature>
<dbReference type="Gene3D" id="1.10.510.10">
    <property type="entry name" value="Transferase(Phosphotransferase) domain 1"/>
    <property type="match status" value="1"/>
</dbReference>
<dbReference type="PANTHER" id="PTHR33112:SF10">
    <property type="entry name" value="TOL"/>
    <property type="match status" value="1"/>
</dbReference>
<evidence type="ECO:0000313" key="3">
    <source>
        <dbReference type="Proteomes" id="UP000027238"/>
    </source>
</evidence>
<dbReference type="SUPFAM" id="SSF56112">
    <property type="entry name" value="Protein kinase-like (PK-like)"/>
    <property type="match status" value="1"/>
</dbReference>
<dbReference type="Pfam" id="PF06985">
    <property type="entry name" value="HET"/>
    <property type="match status" value="1"/>
</dbReference>
<evidence type="ECO:0000313" key="2">
    <source>
        <dbReference type="EMBL" id="KDN67572.1"/>
    </source>
</evidence>
<dbReference type="InterPro" id="IPR000719">
    <property type="entry name" value="Prot_kinase_dom"/>
</dbReference>
<dbReference type="PROSITE" id="PS50011">
    <property type="entry name" value="PROTEIN_KINASE_DOM"/>
    <property type="match status" value="1"/>
</dbReference>
<dbReference type="PROSITE" id="PS00108">
    <property type="entry name" value="PROTEIN_KINASE_ST"/>
    <property type="match status" value="1"/>
</dbReference>